<evidence type="ECO:0000259" key="2">
    <source>
        <dbReference type="Pfam" id="PF11707"/>
    </source>
</evidence>
<evidence type="ECO:0000313" key="4">
    <source>
        <dbReference type="Proteomes" id="UP001107558"/>
    </source>
</evidence>
<dbReference type="EMBL" id="JADBJN010000002">
    <property type="protein sequence ID" value="KAG5676431.1"/>
    <property type="molecule type" value="Genomic_DNA"/>
</dbReference>
<gene>
    <name evidence="3" type="ORF">PVAND_006269</name>
</gene>
<dbReference type="AlphaFoldDB" id="A0A9J6C343"/>
<evidence type="ECO:0000256" key="1">
    <source>
        <dbReference type="SAM" id="MobiDB-lite"/>
    </source>
</evidence>
<comment type="caution">
    <text evidence="3">The sequence shown here is derived from an EMBL/GenBank/DDBJ whole genome shotgun (WGS) entry which is preliminary data.</text>
</comment>
<dbReference type="Pfam" id="PF11707">
    <property type="entry name" value="Npa1"/>
    <property type="match status" value="1"/>
</dbReference>
<proteinExistence type="predicted"/>
<sequence>MKRKRESVLEDQEVQKKSKVDENLEPNREEIFNFDIKAFRKKLKKESNNFFDDLKFFVNNAEKSPQLISDFLELGGRPLEIVEAISKNEQNNDVLSNLFQMLQYVSSKIITDDQQKGDSILQGLKFLVTKHSNTITKMLSSTKPSDKKVALKILAICVSTNRELGVDILKNIKVFTKTKNKEDLSEIFKVTKQQEQIRAAFFEFIISFLYNDADAVLRKRLLQNRILFELLLQDLHKDNSQSSSTWTFI</sequence>
<feature type="region of interest" description="Disordered" evidence="1">
    <location>
        <begin position="1"/>
        <end position="21"/>
    </location>
</feature>
<name>A0A9J6C343_POLVA</name>
<reference evidence="3" key="1">
    <citation type="submission" date="2021-03" db="EMBL/GenBank/DDBJ databases">
        <title>Chromosome level genome of the anhydrobiotic midge Polypedilum vanderplanki.</title>
        <authorList>
            <person name="Yoshida Y."/>
            <person name="Kikawada T."/>
            <person name="Gusev O."/>
        </authorList>
    </citation>
    <scope>NUCLEOTIDE SEQUENCE</scope>
    <source>
        <strain evidence="3">NIAS01</strain>
        <tissue evidence="3">Whole body or cell culture</tissue>
    </source>
</reference>
<feature type="domain" description="URB1 N-terminal" evidence="2">
    <location>
        <begin position="80"/>
        <end position="240"/>
    </location>
</feature>
<accession>A0A9J6C343</accession>
<dbReference type="InterPro" id="IPR021714">
    <property type="entry name" value="URB1_N"/>
</dbReference>
<protein>
    <recommendedName>
        <fullName evidence="2">URB1 N-terminal domain-containing protein</fullName>
    </recommendedName>
</protein>
<keyword evidence="4" id="KW-1185">Reference proteome</keyword>
<dbReference type="Proteomes" id="UP001107558">
    <property type="component" value="Chromosome 2"/>
</dbReference>
<dbReference type="OrthoDB" id="72892at2759"/>
<organism evidence="3 4">
    <name type="scientific">Polypedilum vanderplanki</name>
    <name type="common">Sleeping chironomid midge</name>
    <dbReference type="NCBI Taxonomy" id="319348"/>
    <lineage>
        <taxon>Eukaryota</taxon>
        <taxon>Metazoa</taxon>
        <taxon>Ecdysozoa</taxon>
        <taxon>Arthropoda</taxon>
        <taxon>Hexapoda</taxon>
        <taxon>Insecta</taxon>
        <taxon>Pterygota</taxon>
        <taxon>Neoptera</taxon>
        <taxon>Endopterygota</taxon>
        <taxon>Diptera</taxon>
        <taxon>Nematocera</taxon>
        <taxon>Chironomoidea</taxon>
        <taxon>Chironomidae</taxon>
        <taxon>Chironominae</taxon>
        <taxon>Polypedilum</taxon>
        <taxon>Polypedilum</taxon>
    </lineage>
</organism>
<evidence type="ECO:0000313" key="3">
    <source>
        <dbReference type="EMBL" id="KAG5676431.1"/>
    </source>
</evidence>